<dbReference type="AlphaFoldDB" id="M4VEH6"/>
<dbReference type="Proteomes" id="UP000011932">
    <property type="component" value="Chromosome"/>
</dbReference>
<feature type="domain" description="DUF5615" evidence="1">
    <location>
        <begin position="102"/>
        <end position="208"/>
    </location>
</feature>
<evidence type="ECO:0000259" key="1">
    <source>
        <dbReference type="Pfam" id="PF18480"/>
    </source>
</evidence>
<accession>M4VEH6</accession>
<reference evidence="2 3" key="1">
    <citation type="journal article" date="2013" name="ISME J.">
        <title>By their genes ye shall know them: genomic signatures of predatory bacteria.</title>
        <authorList>
            <person name="Pasternak Z."/>
            <person name="Pietrokovski S."/>
            <person name="Rotem O."/>
            <person name="Gophna U."/>
            <person name="Lurie-Weinberger M.N."/>
            <person name="Jurkevitch E."/>
        </authorList>
    </citation>
    <scope>NUCLEOTIDE SEQUENCE [LARGE SCALE GENOMIC DNA]</scope>
    <source>
        <strain evidence="2">EPB</strain>
    </source>
</reference>
<organism evidence="2 3">
    <name type="scientific">Micavibrio aeruginosavorus EPB</name>
    <dbReference type="NCBI Taxonomy" id="349215"/>
    <lineage>
        <taxon>Bacteria</taxon>
        <taxon>Pseudomonadati</taxon>
        <taxon>Bdellovibrionota</taxon>
        <taxon>Bdellovibrionia</taxon>
        <taxon>Bdellovibrionales</taxon>
        <taxon>Pseudobdellovibrionaceae</taxon>
        <taxon>Micavibrio</taxon>
    </lineage>
</organism>
<proteinExistence type="predicted"/>
<protein>
    <recommendedName>
        <fullName evidence="1">DUF5615 domain-containing protein</fullName>
    </recommendedName>
</protein>
<dbReference type="InterPro" id="IPR041049">
    <property type="entry name" value="DUF5615"/>
</dbReference>
<dbReference type="Pfam" id="PF18480">
    <property type="entry name" value="DUF5615"/>
    <property type="match status" value="1"/>
</dbReference>
<dbReference type="KEGG" id="man:A11S_57"/>
<name>M4VEH6_9BACT</name>
<dbReference type="HOGENOM" id="CLU_1244135_0_0_5"/>
<gene>
    <name evidence="2" type="ORF">A11S_57</name>
</gene>
<evidence type="ECO:0000313" key="3">
    <source>
        <dbReference type="Proteomes" id="UP000011932"/>
    </source>
</evidence>
<sequence length="222" mass="24248">MTATLFFLYRQNMGHRTDKHQKLTRLFGLVAAAPDGAVVLSRSGIMLAPVLHDLAAGVDGDALFARHPGIKPEEIKTALAYHARFGDDPAHPRDLPAGPKAVLLDENIPYTLLPQMIRDFGVCSHVEAEGLSRQNLAPHNRVHAKALDALICTRAVQDQFAAIVTQDSDFLAMIKNPDHPVHGLHVVMIRDARDPVADVLARNANTIRTVVAKRVPGLTYLT</sequence>
<dbReference type="STRING" id="349215.A11S_57"/>
<dbReference type="EMBL" id="CP003538">
    <property type="protein sequence ID" value="AGH96895.1"/>
    <property type="molecule type" value="Genomic_DNA"/>
</dbReference>
<evidence type="ECO:0000313" key="2">
    <source>
        <dbReference type="EMBL" id="AGH96895.1"/>
    </source>
</evidence>